<dbReference type="AlphaFoldDB" id="X1PL39"/>
<reference evidence="1" key="1">
    <citation type="journal article" date="2014" name="Front. Microbiol.">
        <title>High frequency of phylogenetically diverse reductive dehalogenase-homologous genes in deep subseafloor sedimentary metagenomes.</title>
        <authorList>
            <person name="Kawai M."/>
            <person name="Futagami T."/>
            <person name="Toyoda A."/>
            <person name="Takaki Y."/>
            <person name="Nishi S."/>
            <person name="Hori S."/>
            <person name="Arai W."/>
            <person name="Tsubouchi T."/>
            <person name="Morono Y."/>
            <person name="Uchiyama I."/>
            <person name="Ito T."/>
            <person name="Fujiyama A."/>
            <person name="Inagaki F."/>
            <person name="Takami H."/>
        </authorList>
    </citation>
    <scope>NUCLEOTIDE SEQUENCE</scope>
    <source>
        <strain evidence="1">Expedition CK06-06</strain>
    </source>
</reference>
<dbReference type="EMBL" id="BARV01040717">
    <property type="protein sequence ID" value="GAI56553.1"/>
    <property type="molecule type" value="Genomic_DNA"/>
</dbReference>
<feature type="non-terminal residue" evidence="1">
    <location>
        <position position="1"/>
    </location>
</feature>
<dbReference type="InterPro" id="IPR029045">
    <property type="entry name" value="ClpP/crotonase-like_dom_sf"/>
</dbReference>
<dbReference type="SUPFAM" id="SSF52096">
    <property type="entry name" value="ClpP/crotonase"/>
    <property type="match status" value="1"/>
</dbReference>
<proteinExistence type="predicted"/>
<comment type="caution">
    <text evidence="1">The sequence shown here is derived from an EMBL/GenBank/DDBJ whole genome shotgun (WGS) entry which is preliminary data.</text>
</comment>
<dbReference type="InterPro" id="IPR001753">
    <property type="entry name" value="Enoyl-CoA_hydra/iso"/>
</dbReference>
<dbReference type="Pfam" id="PF00378">
    <property type="entry name" value="ECH_1"/>
    <property type="match status" value="1"/>
</dbReference>
<organism evidence="1">
    <name type="scientific">marine sediment metagenome</name>
    <dbReference type="NCBI Taxonomy" id="412755"/>
    <lineage>
        <taxon>unclassified sequences</taxon>
        <taxon>metagenomes</taxon>
        <taxon>ecological metagenomes</taxon>
    </lineage>
</organism>
<protein>
    <recommendedName>
        <fullName evidence="2">Enoyl-CoA hydratase</fullName>
    </recommendedName>
</protein>
<accession>X1PL39</accession>
<sequence>IGFAGGGEHTFGHLMMTVGMRRALDLYISGRLIDGKEAERIGLAGKSVPADKLEEEVQTLAKDLCIMPRDGIAIGKATRHLFYDRMGLTDSFTYAYITHTLFTNVRHEEGEFNFFRERREKGSKAAFHEKDDLRTM</sequence>
<evidence type="ECO:0008006" key="2">
    <source>
        <dbReference type="Google" id="ProtNLM"/>
    </source>
</evidence>
<dbReference type="Gene3D" id="3.90.226.10">
    <property type="entry name" value="2-enoyl-CoA Hydratase, Chain A, domain 1"/>
    <property type="match status" value="1"/>
</dbReference>
<evidence type="ECO:0000313" key="1">
    <source>
        <dbReference type="EMBL" id="GAI56553.1"/>
    </source>
</evidence>
<gene>
    <name evidence="1" type="ORF">S06H3_61933</name>
</gene>
<name>X1PL39_9ZZZZ</name>